<accession>A0A6J5SSN5</accession>
<proteinExistence type="predicted"/>
<dbReference type="EMBL" id="LR797471">
    <property type="protein sequence ID" value="CAB4218309.1"/>
    <property type="molecule type" value="Genomic_DNA"/>
</dbReference>
<protein>
    <submittedName>
        <fullName evidence="1">Uncharacterized protein</fullName>
    </submittedName>
</protein>
<name>A0A6J5SSN5_9CAUD</name>
<gene>
    <name evidence="1" type="ORF">UFOVP1610_22</name>
</gene>
<organism evidence="1">
    <name type="scientific">uncultured Caudovirales phage</name>
    <dbReference type="NCBI Taxonomy" id="2100421"/>
    <lineage>
        <taxon>Viruses</taxon>
        <taxon>Duplodnaviria</taxon>
        <taxon>Heunggongvirae</taxon>
        <taxon>Uroviricota</taxon>
        <taxon>Caudoviricetes</taxon>
        <taxon>Peduoviridae</taxon>
        <taxon>Maltschvirus</taxon>
        <taxon>Maltschvirus maltsch</taxon>
    </lineage>
</organism>
<evidence type="ECO:0000313" key="1">
    <source>
        <dbReference type="EMBL" id="CAB4218309.1"/>
    </source>
</evidence>
<reference evidence="1" key="1">
    <citation type="submission" date="2020-05" db="EMBL/GenBank/DDBJ databases">
        <authorList>
            <person name="Chiriac C."/>
            <person name="Salcher M."/>
            <person name="Ghai R."/>
            <person name="Kavagutti S V."/>
        </authorList>
    </citation>
    <scope>NUCLEOTIDE SEQUENCE</scope>
</reference>
<sequence length="50" mass="5220">MPLVKSKSPEAFRKNVAAEVKAGKPVAQSVAIAYAVKRAAAKAPVAKRSK</sequence>